<accession>A0A5C3MNT6</accession>
<dbReference type="OrthoDB" id="3256413at2759"/>
<feature type="region of interest" description="Disordered" evidence="1">
    <location>
        <begin position="356"/>
        <end position="377"/>
    </location>
</feature>
<organism evidence="2 3">
    <name type="scientific">Heliocybe sulcata</name>
    <dbReference type="NCBI Taxonomy" id="5364"/>
    <lineage>
        <taxon>Eukaryota</taxon>
        <taxon>Fungi</taxon>
        <taxon>Dikarya</taxon>
        <taxon>Basidiomycota</taxon>
        <taxon>Agaricomycotina</taxon>
        <taxon>Agaricomycetes</taxon>
        <taxon>Gloeophyllales</taxon>
        <taxon>Gloeophyllaceae</taxon>
        <taxon>Heliocybe</taxon>
    </lineage>
</organism>
<evidence type="ECO:0000313" key="2">
    <source>
        <dbReference type="EMBL" id="TFK46954.1"/>
    </source>
</evidence>
<evidence type="ECO:0000313" key="3">
    <source>
        <dbReference type="Proteomes" id="UP000305948"/>
    </source>
</evidence>
<gene>
    <name evidence="2" type="ORF">OE88DRAFT_1648172</name>
</gene>
<evidence type="ECO:0000256" key="1">
    <source>
        <dbReference type="SAM" id="MobiDB-lite"/>
    </source>
</evidence>
<evidence type="ECO:0008006" key="4">
    <source>
        <dbReference type="Google" id="ProtNLM"/>
    </source>
</evidence>
<sequence length="403" mass="45700">MSCSKELLVGIFSELNHLSLTGLRQVSKFLKNVVDESVVLQYKVELAKVGMENGRASHLREHRAAWESLSFESVNVLPPAAFGVLWDLQGGVFARTDGPSSLVLNQLPGHARGLPAKEWRIQDVGRHIRHVKIDPSQDMLVLVEHPEERCILHLRTMSTGDRHPLVSNPDIVVSLEDHDPEDRCAYTVVICDDTLALMFLSFPPLDIHEDPNNASWGSDIFVWNWKTSGMIADRPLIEVYDISNLPCPNIERDGTNYLCAFAFEPLNHDHEVSLWIEGNPAPVWTSTELLEAPFYPSRRNQVLVASYNSDEDPAFVRFQEAWSRDKTVRSQKRVSSDWFCYVNGARYVRNGDGELLDSEEENSWPQTPPPSRPWCQQNADYSARRIDLSKLAGLDDIDEHGFQ</sequence>
<dbReference type="Proteomes" id="UP000305948">
    <property type="component" value="Unassembled WGS sequence"/>
</dbReference>
<dbReference type="EMBL" id="ML213526">
    <property type="protein sequence ID" value="TFK46954.1"/>
    <property type="molecule type" value="Genomic_DNA"/>
</dbReference>
<keyword evidence="3" id="KW-1185">Reference proteome</keyword>
<reference evidence="2 3" key="1">
    <citation type="journal article" date="2019" name="Nat. Ecol. Evol.">
        <title>Megaphylogeny resolves global patterns of mushroom evolution.</title>
        <authorList>
            <person name="Varga T."/>
            <person name="Krizsan K."/>
            <person name="Foldi C."/>
            <person name="Dima B."/>
            <person name="Sanchez-Garcia M."/>
            <person name="Sanchez-Ramirez S."/>
            <person name="Szollosi G.J."/>
            <person name="Szarkandi J.G."/>
            <person name="Papp V."/>
            <person name="Albert L."/>
            <person name="Andreopoulos W."/>
            <person name="Angelini C."/>
            <person name="Antonin V."/>
            <person name="Barry K.W."/>
            <person name="Bougher N.L."/>
            <person name="Buchanan P."/>
            <person name="Buyck B."/>
            <person name="Bense V."/>
            <person name="Catcheside P."/>
            <person name="Chovatia M."/>
            <person name="Cooper J."/>
            <person name="Damon W."/>
            <person name="Desjardin D."/>
            <person name="Finy P."/>
            <person name="Geml J."/>
            <person name="Haridas S."/>
            <person name="Hughes K."/>
            <person name="Justo A."/>
            <person name="Karasinski D."/>
            <person name="Kautmanova I."/>
            <person name="Kiss B."/>
            <person name="Kocsube S."/>
            <person name="Kotiranta H."/>
            <person name="LaButti K.M."/>
            <person name="Lechner B.E."/>
            <person name="Liimatainen K."/>
            <person name="Lipzen A."/>
            <person name="Lukacs Z."/>
            <person name="Mihaltcheva S."/>
            <person name="Morgado L.N."/>
            <person name="Niskanen T."/>
            <person name="Noordeloos M.E."/>
            <person name="Ohm R.A."/>
            <person name="Ortiz-Santana B."/>
            <person name="Ovrebo C."/>
            <person name="Racz N."/>
            <person name="Riley R."/>
            <person name="Savchenko A."/>
            <person name="Shiryaev A."/>
            <person name="Soop K."/>
            <person name="Spirin V."/>
            <person name="Szebenyi C."/>
            <person name="Tomsovsky M."/>
            <person name="Tulloss R.E."/>
            <person name="Uehling J."/>
            <person name="Grigoriev I.V."/>
            <person name="Vagvolgyi C."/>
            <person name="Papp T."/>
            <person name="Martin F.M."/>
            <person name="Miettinen O."/>
            <person name="Hibbett D.S."/>
            <person name="Nagy L.G."/>
        </authorList>
    </citation>
    <scope>NUCLEOTIDE SEQUENCE [LARGE SCALE GENOMIC DNA]</scope>
    <source>
        <strain evidence="2 3">OMC1185</strain>
    </source>
</reference>
<proteinExistence type="predicted"/>
<dbReference type="STRING" id="5364.A0A5C3MNT6"/>
<protein>
    <recommendedName>
        <fullName evidence="4">F-box domain-containing protein</fullName>
    </recommendedName>
</protein>
<dbReference type="AlphaFoldDB" id="A0A5C3MNT6"/>
<name>A0A5C3MNT6_9AGAM</name>